<keyword evidence="2 13" id="KW-0596">Phosphopantetheine</keyword>
<dbReference type="Gene3D" id="3.40.50.720">
    <property type="entry name" value="NAD(P)-binding Rossmann-like Domain"/>
    <property type="match status" value="1"/>
</dbReference>
<dbReference type="Gene3D" id="3.90.25.70">
    <property type="match status" value="1"/>
</dbReference>
<dbReference type="GO" id="GO:0004315">
    <property type="term" value="F:3-oxoacyl-[acyl-carrier-protein] synthase activity"/>
    <property type="evidence" value="ECO:0007669"/>
    <property type="project" value="InterPro"/>
</dbReference>
<dbReference type="InterPro" id="IPR014031">
    <property type="entry name" value="Ketoacyl_synth_C"/>
</dbReference>
<dbReference type="GO" id="GO:0008897">
    <property type="term" value="F:holo-[acyl-carrier-protein] synthase activity"/>
    <property type="evidence" value="ECO:0007669"/>
    <property type="project" value="InterPro"/>
</dbReference>
<dbReference type="InterPro" id="IPR040899">
    <property type="entry name" value="Fas_alpha_ACP"/>
</dbReference>
<dbReference type="InterPro" id="IPR050830">
    <property type="entry name" value="Fungal_FAS"/>
</dbReference>
<dbReference type="InterPro" id="IPR014030">
    <property type="entry name" value="Ketoacyl_synth_N"/>
</dbReference>
<dbReference type="Pfam" id="PF18314">
    <property type="entry name" value="FAS_I_H"/>
    <property type="match status" value="1"/>
</dbReference>
<evidence type="ECO:0000256" key="9">
    <source>
        <dbReference type="ARBA" id="ARBA00023160"/>
    </source>
</evidence>
<feature type="modified residue" description="O-(pantetheine 4'-phosphoryl)serine" evidence="15">
    <location>
        <position position="185"/>
    </location>
</feature>
<feature type="region of interest" description="Disordered" evidence="16">
    <location>
        <begin position="1238"/>
        <end position="1260"/>
    </location>
</feature>
<dbReference type="GO" id="GO:0004321">
    <property type="term" value="F:fatty-acyl-CoA synthase activity"/>
    <property type="evidence" value="ECO:0007669"/>
    <property type="project" value="UniProtKB-EC"/>
</dbReference>
<dbReference type="InterPro" id="IPR047224">
    <property type="entry name" value="FAS_alpha_su_C"/>
</dbReference>
<comment type="caution">
    <text evidence="19">The sequence shown here is derived from an EMBL/GenBank/DDBJ whole genome shotgun (WGS) entry which is preliminary data.</text>
</comment>
<evidence type="ECO:0000256" key="13">
    <source>
        <dbReference type="PIRNR" id="PIRNR000454"/>
    </source>
</evidence>
<comment type="catalytic activity">
    <reaction evidence="12">
        <text>a (3R)-hydroxyacyl-[ACP] + NADP(+) = a 3-oxoacyl-[ACP] + NADPH + H(+)</text>
        <dbReference type="Rhea" id="RHEA:17397"/>
        <dbReference type="Rhea" id="RHEA-COMP:9916"/>
        <dbReference type="Rhea" id="RHEA-COMP:9945"/>
        <dbReference type="ChEBI" id="CHEBI:15378"/>
        <dbReference type="ChEBI" id="CHEBI:57783"/>
        <dbReference type="ChEBI" id="CHEBI:58349"/>
        <dbReference type="ChEBI" id="CHEBI:78776"/>
        <dbReference type="ChEBI" id="CHEBI:78827"/>
        <dbReference type="EC" id="1.1.1.100"/>
    </reaction>
</comment>
<gene>
    <name evidence="19" type="ORF">ATNIH1004_002226</name>
</gene>
<evidence type="ECO:0000256" key="16">
    <source>
        <dbReference type="SAM" id="MobiDB-lite"/>
    </source>
</evidence>
<feature type="domain" description="Carrier" evidence="17">
    <location>
        <begin position="150"/>
        <end position="231"/>
    </location>
</feature>
<evidence type="ECO:0000259" key="18">
    <source>
        <dbReference type="PROSITE" id="PS52004"/>
    </source>
</evidence>
<feature type="compositionally biased region" description="Low complexity" evidence="16">
    <location>
        <begin position="126"/>
        <end position="146"/>
    </location>
</feature>
<evidence type="ECO:0000256" key="11">
    <source>
        <dbReference type="ARBA" id="ARBA00048237"/>
    </source>
</evidence>
<sequence>MASDSAPSWSDAERRKLAHQLLIELLSYQFASPVQWIDTQRALLEHDPPIQRVVEIGPSRVLANMAEKTATGATASRDQAYAVNRQFLSSAGNLNEIYYEYGDPVEQETPLPPTSTPQPSIPQPSPTSTSLQATPTAPSTFPTAIPDTPLTAGDIVLSLVAQKLKKPFDQVPMDMSIRDLSGGKSTLQNELIGDLEAELGHLPDSSENTPLQGLAALPFSGQLGKLMTGLIARLVSSKMPAGFNQQTIRQHLHTCWGLESQRQTAVLCYATTMEPASRLADASAAATFLDTVVSRYAGVSKINLTPASVSSGASSGAITMVDASALQAATRENQMALRKIHTVLGRFLPETDQRMDPAESERQTKQLESQLEHWTAEFGGQMQMGTSPIFDPHKARRYDSWWNWVRVDLLALVQRLDPRKTSHSDLEEEIHMILNRWTPSCSMIVNFVSAARGLNLQDLFHRPNPHSRDATFRFRGPALAPKTIVDPTGEIRYSEVVRRSLGSLNERNYASIIAQGADHAMPFCHLRSRHGPGWQYHQAWTDRFLESLARGATSGLSFQDRVVVVTGAGSGSIGADVVQGLLQGGAQVIVTTSRAVSTTAEFYSSMYRMHGSRGSSLVVLPFNQGSKQDCEALIEHIYTSRDGYGGDIDILLPFAAVRQAGQIEGGLDETTELAHRLMMVNLLRLLGAIKENKSRRRINTRPTTVVLPLSPNHGTFGGDGLYSESKIGLETLFNRFYSERWAPYLAVCGAVIGWTRGTGLMASNNILADAVEAHNALTFTAAEMAFNILAFLAEPHLVAACEEQPILADFSGNLSGIRDLRSILFSARREVQDQSRLRKALSAENARQQELLNGPPEAPSAPVSRRRRSNLQVGYPPLPGFPTVTNGLPSLHGMIDLRKTVVVVGYSELGPWGSSRTRWEMESSGKFSLEGYLEMAWMMGLVEPFTGDVEGKPYVGWVDGKTKQPVHDDEIGERYGQYIHDHAGIRFIEPELLNGYDPERKEFLHEVVVDEDLPAFEASKDTADALKLRFGDKVCVSAASPSQSDTCQVQIKKGAHFLVPKAVPFTRKVAGLLPTGWNPTRYGIPDEIVAQVDPITLYVLCCVCQAMLSAGIQDPFEIYRYIHVSELANCIGTGVGGLVSMRGIYGERYLDRPVQSDILQESYLNAMGAWTNMLLLGSSGPIKSPVGTCATAVESLDAGCESILLGKVKMAVVGGTDDFQEEMSYEFANMKATSSTVDELSKGRLPKEMSRPSTTSRSGFTESAGCGIQIITTAELALEMGLPIYSIVAHTQMAGDRIGRSVPAPGQGVLTAARESPDARNQSPLLDLEYRRQQLEETREQIQKERTVRLQEMKHHTGDDIERQLQEVETITSCKIRDAQSLWGMDLRRQLPQLSPLRAALAVWGLRIDDIEVATLHGTSTKANDLNEATVIQMQMTHLGRSKGNPLFTISQKYLTGHPKGAAGAWMFNGGLQVLQTGLVPGNRNADNIDQTLRPHDHLLYPPQSIQTTGVKAFMLTSFGFGQKGGLALAVAPRYLFSALTEDQFEKYRVRTLERQQKGNQEFIRGIRQKSLFQAKENSAWKKDDEVTVFLDPLARVGPSEYSFQMDNLHPEQINPESSAVRSKRGCKKAGNCLACPGCLPKQYTF</sequence>
<keyword evidence="7" id="KW-0560">Oxidoreductase</keyword>
<keyword evidence="9" id="KW-0275">Fatty acid biosynthesis</keyword>
<evidence type="ECO:0000256" key="1">
    <source>
        <dbReference type="ARBA" id="ARBA00007485"/>
    </source>
</evidence>
<dbReference type="GO" id="GO:0042759">
    <property type="term" value="P:long-chain fatty acid biosynthetic process"/>
    <property type="evidence" value="ECO:0007669"/>
    <property type="project" value="UniProtKB-UniRule"/>
</dbReference>
<dbReference type="GO" id="GO:0044550">
    <property type="term" value="P:secondary metabolite biosynthetic process"/>
    <property type="evidence" value="ECO:0007669"/>
    <property type="project" value="UniProtKB-ARBA"/>
</dbReference>
<evidence type="ECO:0000256" key="14">
    <source>
        <dbReference type="PIRSR" id="PIRSR000454-1"/>
    </source>
</evidence>
<evidence type="ECO:0000256" key="15">
    <source>
        <dbReference type="PIRSR" id="PIRSR000454-4"/>
    </source>
</evidence>
<evidence type="ECO:0000313" key="19">
    <source>
        <dbReference type="EMBL" id="KAA8649555.1"/>
    </source>
</evidence>
<dbReference type="GO" id="GO:0005835">
    <property type="term" value="C:fatty acid synthase complex"/>
    <property type="evidence" value="ECO:0007669"/>
    <property type="project" value="InterPro"/>
</dbReference>
<dbReference type="SUPFAM" id="SSF51735">
    <property type="entry name" value="NAD(P)-binding Rossmann-fold domains"/>
    <property type="match status" value="1"/>
</dbReference>
<keyword evidence="6" id="KW-0521">NADP</keyword>
<keyword evidence="10" id="KW-0511">Multifunctional enzyme</keyword>
<keyword evidence="3" id="KW-0597">Phosphoprotein</keyword>
<evidence type="ECO:0000256" key="7">
    <source>
        <dbReference type="ARBA" id="ARBA00023002"/>
    </source>
</evidence>
<evidence type="ECO:0000256" key="5">
    <source>
        <dbReference type="ARBA" id="ARBA00022832"/>
    </source>
</evidence>
<keyword evidence="8" id="KW-0443">Lipid metabolism</keyword>
<feature type="region of interest" description="Disordered" evidence="16">
    <location>
        <begin position="845"/>
        <end position="868"/>
    </location>
</feature>
<dbReference type="GeneID" id="54324928"/>
<dbReference type="Pfam" id="PF02801">
    <property type="entry name" value="Ketoacyl-synt_C"/>
    <property type="match status" value="1"/>
</dbReference>
<dbReference type="PIRSF" id="PIRSF000454">
    <property type="entry name" value="FAS_yeast_alpha"/>
    <property type="match status" value="1"/>
</dbReference>
<proteinExistence type="inferred from homology"/>
<dbReference type="Gene3D" id="6.10.140.1410">
    <property type="match status" value="1"/>
</dbReference>
<dbReference type="Pfam" id="PF00106">
    <property type="entry name" value="adh_short"/>
    <property type="match status" value="1"/>
</dbReference>
<evidence type="ECO:0000259" key="17">
    <source>
        <dbReference type="PROSITE" id="PS50075"/>
    </source>
</evidence>
<protein>
    <submittedName>
        <fullName evidence="19">Uncharacterized protein</fullName>
    </submittedName>
</protein>
<dbReference type="PANTHER" id="PTHR10982">
    <property type="entry name" value="MALONYL COA-ACYL CARRIER PROTEIN TRANSACYLASE"/>
    <property type="match status" value="1"/>
</dbReference>
<evidence type="ECO:0000256" key="8">
    <source>
        <dbReference type="ARBA" id="ARBA00023098"/>
    </source>
</evidence>
<name>A0A5M9MR61_9EURO</name>
<dbReference type="InterPro" id="IPR016035">
    <property type="entry name" value="Acyl_Trfase/lysoPLipase"/>
</dbReference>
<dbReference type="PANTHER" id="PTHR10982:SF21">
    <property type="entry name" value="FATTY ACID SYNTHASE SUBUNIT BETA"/>
    <property type="match status" value="1"/>
</dbReference>
<dbReference type="SUPFAM" id="SSF52151">
    <property type="entry name" value="FabD/lysophospholipase-like"/>
    <property type="match status" value="1"/>
</dbReference>
<dbReference type="InterPro" id="IPR026025">
    <property type="entry name" value="FAS_alpha_yeast"/>
</dbReference>
<dbReference type="EMBL" id="QUQM01000001">
    <property type="protein sequence ID" value="KAA8649555.1"/>
    <property type="molecule type" value="Genomic_DNA"/>
</dbReference>
<keyword evidence="9" id="KW-0444">Lipid biosynthesis</keyword>
<dbReference type="GO" id="GO:0004316">
    <property type="term" value="F:3-oxoacyl-[acyl-carrier-protein] reductase (NADPH) activity"/>
    <property type="evidence" value="ECO:0007669"/>
    <property type="project" value="UniProtKB-EC"/>
</dbReference>
<dbReference type="SUPFAM" id="SSF53901">
    <property type="entry name" value="Thiolase-like"/>
    <property type="match status" value="2"/>
</dbReference>
<dbReference type="FunFam" id="3.90.25.70:FF:000001">
    <property type="entry name" value="Fatty acid synthase subunit alpha"/>
    <property type="match status" value="1"/>
</dbReference>
<dbReference type="InterPro" id="IPR002347">
    <property type="entry name" value="SDR_fam"/>
</dbReference>
<evidence type="ECO:0000256" key="10">
    <source>
        <dbReference type="ARBA" id="ARBA00023268"/>
    </source>
</evidence>
<evidence type="ECO:0000256" key="2">
    <source>
        <dbReference type="ARBA" id="ARBA00022450"/>
    </source>
</evidence>
<dbReference type="Pfam" id="PF00109">
    <property type="entry name" value="ketoacyl-synt"/>
    <property type="match status" value="1"/>
</dbReference>
<comment type="similarity">
    <text evidence="1 13">Belongs to the thiolase-like superfamily. Fungal fatty acid synthetase subunit alpha family.</text>
</comment>
<dbReference type="InterPro" id="IPR020841">
    <property type="entry name" value="PKS_Beta-ketoAc_synthase_dom"/>
</dbReference>
<feature type="active site" description="For beta-ketoacyl synthase activity" evidence="14">
    <location>
        <position position="1189"/>
    </location>
</feature>
<dbReference type="PROSITE" id="PS52004">
    <property type="entry name" value="KS3_2"/>
    <property type="match status" value="1"/>
</dbReference>
<feature type="compositionally biased region" description="Basic and acidic residues" evidence="16">
    <location>
        <begin position="1239"/>
        <end position="1250"/>
    </location>
</feature>
<keyword evidence="4 13" id="KW-0808">Transferase</keyword>
<feature type="compositionally biased region" description="Pro residues" evidence="16">
    <location>
        <begin position="110"/>
        <end position="125"/>
    </location>
</feature>
<dbReference type="InterPro" id="IPR009081">
    <property type="entry name" value="PP-bd_ACP"/>
</dbReference>
<dbReference type="InterPro" id="IPR016039">
    <property type="entry name" value="Thiolase-like"/>
</dbReference>
<dbReference type="Gene3D" id="3.40.47.10">
    <property type="match status" value="2"/>
</dbReference>
<organism evidence="19 20">
    <name type="scientific">Aspergillus tanneri</name>
    <dbReference type="NCBI Taxonomy" id="1220188"/>
    <lineage>
        <taxon>Eukaryota</taxon>
        <taxon>Fungi</taxon>
        <taxon>Dikarya</taxon>
        <taxon>Ascomycota</taxon>
        <taxon>Pezizomycotina</taxon>
        <taxon>Eurotiomycetes</taxon>
        <taxon>Eurotiomycetidae</taxon>
        <taxon>Eurotiales</taxon>
        <taxon>Aspergillaceae</taxon>
        <taxon>Aspergillus</taxon>
        <taxon>Aspergillus subgen. Circumdati</taxon>
    </lineage>
</organism>
<dbReference type="PROSITE" id="PS50075">
    <property type="entry name" value="CARRIER"/>
    <property type="match status" value="1"/>
</dbReference>
<dbReference type="GO" id="GO:0004312">
    <property type="term" value="F:fatty acid synthase activity"/>
    <property type="evidence" value="ECO:0007669"/>
    <property type="project" value="InterPro"/>
</dbReference>
<feature type="domain" description="Ketosynthase family 3 (KS3)" evidence="18">
    <location>
        <begin position="1001"/>
        <end position="1532"/>
    </location>
</feature>
<dbReference type="VEuPathDB" id="FungiDB:EYZ11_006616"/>
<feature type="compositionally biased region" description="Polar residues" evidence="16">
    <location>
        <begin position="1251"/>
        <end position="1260"/>
    </location>
</feature>
<dbReference type="CDD" id="cd08950">
    <property type="entry name" value="KR_fFAS_SDR_c_like"/>
    <property type="match status" value="1"/>
</dbReference>
<dbReference type="OrthoDB" id="4251012at2759"/>
<evidence type="ECO:0000313" key="20">
    <source>
        <dbReference type="Proteomes" id="UP000324241"/>
    </source>
</evidence>
<dbReference type="CDD" id="cd00828">
    <property type="entry name" value="elong_cond_enzymes"/>
    <property type="match status" value="1"/>
</dbReference>
<dbReference type="InterPro" id="IPR041550">
    <property type="entry name" value="FASI_helical"/>
</dbReference>
<dbReference type="RefSeq" id="XP_033428916.1">
    <property type="nucleotide sequence ID" value="XM_033566921.1"/>
</dbReference>
<evidence type="ECO:0000256" key="4">
    <source>
        <dbReference type="ARBA" id="ARBA00022679"/>
    </source>
</evidence>
<comment type="catalytic activity">
    <reaction evidence="11">
        <text>acetyl-CoA + n malonyl-CoA + 2n NADPH + 4n H(+) = a long-chain-acyl-CoA + n CoA + n CO2 + 2n NADP(+).</text>
        <dbReference type="EC" id="2.3.1.86"/>
    </reaction>
</comment>
<evidence type="ECO:0000256" key="3">
    <source>
        <dbReference type="ARBA" id="ARBA00022553"/>
    </source>
</evidence>
<dbReference type="InterPro" id="IPR036291">
    <property type="entry name" value="NAD(P)-bd_dom_sf"/>
</dbReference>
<evidence type="ECO:0000256" key="6">
    <source>
        <dbReference type="ARBA" id="ARBA00022857"/>
    </source>
</evidence>
<evidence type="ECO:0000256" key="12">
    <source>
        <dbReference type="ARBA" id="ARBA00048508"/>
    </source>
</evidence>
<feature type="region of interest" description="Disordered" evidence="16">
    <location>
        <begin position="104"/>
        <end position="146"/>
    </location>
</feature>
<dbReference type="Pfam" id="PF18325">
    <property type="entry name" value="Fas_alpha_ACP"/>
    <property type="match status" value="1"/>
</dbReference>
<keyword evidence="5" id="KW-0276">Fatty acid metabolism</keyword>
<reference evidence="19 20" key="1">
    <citation type="submission" date="2019-08" db="EMBL/GenBank/DDBJ databases">
        <title>The genome sequence of a newly discovered highly antifungal drug resistant Aspergillus species, Aspergillus tanneri NIH 1004.</title>
        <authorList>
            <person name="Mounaud S."/>
            <person name="Singh I."/>
            <person name="Joardar V."/>
            <person name="Pakala S."/>
            <person name="Pakala S."/>
            <person name="Venepally P."/>
            <person name="Chung J.K."/>
            <person name="Losada L."/>
            <person name="Nierman W.C."/>
        </authorList>
    </citation>
    <scope>NUCLEOTIDE SEQUENCE [LARGE SCALE GENOMIC DNA]</scope>
    <source>
        <strain evidence="19 20">NIH1004</strain>
    </source>
</reference>
<accession>A0A5M9MR61</accession>
<dbReference type="Proteomes" id="UP000324241">
    <property type="component" value="Unassembled WGS sequence"/>
</dbReference>